<dbReference type="Gene3D" id="1.10.10.10">
    <property type="entry name" value="Winged helix-like DNA-binding domain superfamily/Winged helix DNA-binding domain"/>
    <property type="match status" value="1"/>
</dbReference>
<dbReference type="Proteomes" id="UP000002077">
    <property type="component" value="Chromosome"/>
</dbReference>
<organism evidence="2 3">
    <name type="scientific">Corynebacterium aurimucosum (strain ATCC 700975 / DSM 44827 / CIP 107346 / CN-1)</name>
    <name type="common">Corynebacterium nigricans</name>
    <dbReference type="NCBI Taxonomy" id="548476"/>
    <lineage>
        <taxon>Bacteria</taxon>
        <taxon>Bacillati</taxon>
        <taxon>Actinomycetota</taxon>
        <taxon>Actinomycetes</taxon>
        <taxon>Mycobacteriales</taxon>
        <taxon>Corynebacteriaceae</taxon>
        <taxon>Corynebacterium</taxon>
    </lineage>
</organism>
<dbReference type="STRING" id="548476.cauri_0079"/>
<dbReference type="PANTHER" id="PTHR18964">
    <property type="entry name" value="ROK (REPRESSOR, ORF, KINASE) FAMILY"/>
    <property type="match status" value="1"/>
</dbReference>
<dbReference type="EMBL" id="CP001601">
    <property type="protein sequence ID" value="ACP31678.1"/>
    <property type="molecule type" value="Genomic_DNA"/>
</dbReference>
<sequence>MRSGEFILDAMIKSGPVFTRPRTPAAKCLHIIRLNPVVTRSELVEATGLSQPTITRATAALLGAGLIRQRTDLTQSRGRGRPTVPLEVADNDWMLAGIAVGTAFTHIAFFDTQGRTLREEDVATPVSRLSASDVIEHIIAGVNRLMAGLDRRLVSVGVTTSGSVNEAGRITAHNLGWDEMDIASRLEYQFGVPVVVSSVIPAILGSETQSTEMGAEKPVMVLYADDSVGAALTVGDEIVQLDIDDPDSLATQAVLDVTGEESFPDVVANADDETRALLDDRARSLGATAAELLAEHKPDTLVVAGGAFSDDPAAPKLFASAVRQATDHPVELRMVPSHTEIVRACTRAVALDPLLRVPLDLGREAKAA</sequence>
<accession>C3PJ20</accession>
<dbReference type="HOGENOM" id="CLU_060911_0_0_11"/>
<name>C3PJ20_CORA7</name>
<dbReference type="KEGG" id="car:cauri_0079"/>
<evidence type="ECO:0000256" key="1">
    <source>
        <dbReference type="ARBA" id="ARBA00006479"/>
    </source>
</evidence>
<dbReference type="AlphaFoldDB" id="C3PJ20"/>
<dbReference type="InterPro" id="IPR036388">
    <property type="entry name" value="WH-like_DNA-bd_sf"/>
</dbReference>
<dbReference type="Gene3D" id="3.30.420.40">
    <property type="match status" value="1"/>
</dbReference>
<dbReference type="eggNOG" id="COG1846">
    <property type="taxonomic scope" value="Bacteria"/>
</dbReference>
<gene>
    <name evidence="2" type="ordered locus">cauri_0079</name>
</gene>
<keyword evidence="3" id="KW-1185">Reference proteome</keyword>
<dbReference type="InterPro" id="IPR000600">
    <property type="entry name" value="ROK"/>
</dbReference>
<proteinExistence type="inferred from homology"/>
<dbReference type="Pfam" id="PF00480">
    <property type="entry name" value="ROK"/>
    <property type="match status" value="1"/>
</dbReference>
<dbReference type="InterPro" id="IPR043129">
    <property type="entry name" value="ATPase_NBD"/>
</dbReference>
<dbReference type="PANTHER" id="PTHR18964:SF149">
    <property type="entry name" value="BIFUNCTIONAL UDP-N-ACETYLGLUCOSAMINE 2-EPIMERASE_N-ACETYLMANNOSAMINE KINASE"/>
    <property type="match status" value="1"/>
</dbReference>
<protein>
    <submittedName>
        <fullName evidence="2">Putative transcriptional regulator</fullName>
    </submittedName>
</protein>
<reference evidence="2 3" key="1">
    <citation type="journal article" date="2010" name="BMC Genomics">
        <title>Complete genome sequence and lifestyle of black-pigmented Corynebacterium aurimucosum ATCC 700975 (formerly C. nigricans CN-1) isolated from a vaginal swab of a woman with spontaneous abortion.</title>
        <authorList>
            <person name="Trost E."/>
            <person name="Gotker S."/>
            <person name="Schneider J."/>
            <person name="Schneiker-Bekel S."/>
            <person name="Szczepanowski R."/>
            <person name="Tilker A."/>
            <person name="Viehoever P."/>
            <person name="Arnold W."/>
            <person name="Bekel T."/>
            <person name="Blom J."/>
            <person name="Gartemann K.H."/>
            <person name="Linke B."/>
            <person name="Goesmann A."/>
            <person name="Puhler A."/>
            <person name="Shukla S.K."/>
            <person name="Tauch A."/>
        </authorList>
    </citation>
    <scope>NUCLEOTIDE SEQUENCE [LARGE SCALE GENOMIC DNA]</scope>
    <source>
        <strain evidence="3">ATCC 700975 / DSM 44827 / CIP 107346 / CN-1</strain>
    </source>
</reference>
<comment type="similarity">
    <text evidence="1">Belongs to the ROK (NagC/XylR) family.</text>
</comment>
<evidence type="ECO:0000313" key="3">
    <source>
        <dbReference type="Proteomes" id="UP000002077"/>
    </source>
</evidence>
<dbReference type="SUPFAM" id="SSF53067">
    <property type="entry name" value="Actin-like ATPase domain"/>
    <property type="match status" value="1"/>
</dbReference>
<dbReference type="InterPro" id="IPR036390">
    <property type="entry name" value="WH_DNA-bd_sf"/>
</dbReference>
<dbReference type="SUPFAM" id="SSF46785">
    <property type="entry name" value="Winged helix' DNA-binding domain"/>
    <property type="match status" value="1"/>
</dbReference>
<evidence type="ECO:0000313" key="2">
    <source>
        <dbReference type="EMBL" id="ACP31678.1"/>
    </source>
</evidence>